<proteinExistence type="predicted"/>
<gene>
    <name evidence="1" type="ORF">WICMUC_002954</name>
</gene>
<protein>
    <submittedName>
        <fullName evidence="1">Uncharacterized protein</fullName>
    </submittedName>
</protein>
<evidence type="ECO:0000313" key="1">
    <source>
        <dbReference type="EMBL" id="KAH3674934.1"/>
    </source>
</evidence>
<accession>A0A9P8PP33</accession>
<comment type="caution">
    <text evidence="1">The sequence shown here is derived from an EMBL/GenBank/DDBJ whole genome shotgun (WGS) entry which is preliminary data.</text>
</comment>
<name>A0A9P8PP33_9ASCO</name>
<dbReference type="AlphaFoldDB" id="A0A9P8PP33"/>
<organism evidence="1 2">
    <name type="scientific">Wickerhamomyces mucosus</name>
    <dbReference type="NCBI Taxonomy" id="1378264"/>
    <lineage>
        <taxon>Eukaryota</taxon>
        <taxon>Fungi</taxon>
        <taxon>Dikarya</taxon>
        <taxon>Ascomycota</taxon>
        <taxon>Saccharomycotina</taxon>
        <taxon>Saccharomycetes</taxon>
        <taxon>Phaffomycetales</taxon>
        <taxon>Wickerhamomycetaceae</taxon>
        <taxon>Wickerhamomyces</taxon>
    </lineage>
</organism>
<sequence>MGLNLLVEGINQQSDQFLQLFQFSAMTMKYLLVGLEALTAPVGWDDKFVVPVGPVLTGSKGFGDGTAPILAEEEVETGCNGFRLIKSCIEPVNCDCNGLSASSLLTAGLTVQASSSVPAVGIAGVVDFIGEGRLSPTLFIDPARLTFNAPLESVIKPPFPVGLVDKGSRLNFLSKYLVTLIISPSLNPKVLKTDASIDSMMLGSICSLWKFVVYLWH</sequence>
<keyword evidence="2" id="KW-1185">Reference proteome</keyword>
<evidence type="ECO:0000313" key="2">
    <source>
        <dbReference type="Proteomes" id="UP000769528"/>
    </source>
</evidence>
<dbReference type="Proteomes" id="UP000769528">
    <property type="component" value="Unassembled WGS sequence"/>
</dbReference>
<reference evidence="1" key="2">
    <citation type="submission" date="2021-01" db="EMBL/GenBank/DDBJ databases">
        <authorList>
            <person name="Schikora-Tamarit M.A."/>
        </authorList>
    </citation>
    <scope>NUCLEOTIDE SEQUENCE</scope>
    <source>
        <strain evidence="1">CBS6341</strain>
    </source>
</reference>
<reference evidence="1" key="1">
    <citation type="journal article" date="2021" name="Open Biol.">
        <title>Shared evolutionary footprints suggest mitochondrial oxidative damage underlies multiple complex I losses in fungi.</title>
        <authorList>
            <person name="Schikora-Tamarit M.A."/>
            <person name="Marcet-Houben M."/>
            <person name="Nosek J."/>
            <person name="Gabaldon T."/>
        </authorList>
    </citation>
    <scope>NUCLEOTIDE SEQUENCE</scope>
    <source>
        <strain evidence="1">CBS6341</strain>
    </source>
</reference>
<dbReference type="EMBL" id="JAEUBF010000790">
    <property type="protein sequence ID" value="KAH3674934.1"/>
    <property type="molecule type" value="Genomic_DNA"/>
</dbReference>